<evidence type="ECO:0000259" key="1">
    <source>
        <dbReference type="Pfam" id="PF00149"/>
    </source>
</evidence>
<evidence type="ECO:0000313" key="2">
    <source>
        <dbReference type="EMBL" id="KXK64173.1"/>
    </source>
</evidence>
<dbReference type="InterPro" id="IPR051158">
    <property type="entry name" value="Metallophosphoesterase_sf"/>
</dbReference>
<dbReference type="EMBL" id="LSZW01000065">
    <property type="protein sequence ID" value="KXK64173.1"/>
    <property type="molecule type" value="Genomic_DNA"/>
</dbReference>
<keyword evidence="3" id="KW-1185">Reference proteome</keyword>
<dbReference type="Gene3D" id="3.60.21.10">
    <property type="match status" value="1"/>
</dbReference>
<evidence type="ECO:0000313" key="3">
    <source>
        <dbReference type="Proteomes" id="UP000070366"/>
    </source>
</evidence>
<dbReference type="OrthoDB" id="8610138at2"/>
<dbReference type="InterPro" id="IPR004843">
    <property type="entry name" value="Calcineurin-like_PHP"/>
</dbReference>
<reference evidence="2 3" key="1">
    <citation type="submission" date="2016-02" db="EMBL/GenBank/DDBJ databases">
        <authorList>
            <person name="Wen L."/>
            <person name="He K."/>
            <person name="Yang H."/>
        </authorList>
    </citation>
    <scope>NUCLEOTIDE SEQUENCE [LARGE SCALE GENOMIC DNA]</scope>
    <source>
        <strain evidence="2 3">DSM 22607</strain>
    </source>
</reference>
<name>A0A136Q0J9_9FIRM</name>
<feature type="domain" description="Calcineurin-like phosphoesterase" evidence="1">
    <location>
        <begin position="1"/>
        <end position="197"/>
    </location>
</feature>
<gene>
    <name evidence="2" type="ORF">HMPREF3293_02817</name>
</gene>
<dbReference type="STRING" id="626937.HMPREF3293_02817"/>
<accession>A0A136Q0J9</accession>
<dbReference type="Pfam" id="PF00149">
    <property type="entry name" value="Metallophos"/>
    <property type="match status" value="1"/>
</dbReference>
<dbReference type="AlphaFoldDB" id="A0A136Q0J9"/>
<dbReference type="RefSeq" id="WP_066521329.1">
    <property type="nucleotide sequence ID" value="NZ_CABMOF010000005.1"/>
</dbReference>
<dbReference type="Proteomes" id="UP000070366">
    <property type="component" value="Unassembled WGS sequence"/>
</dbReference>
<comment type="caution">
    <text evidence="2">The sequence shown here is derived from an EMBL/GenBank/DDBJ whole genome shotgun (WGS) entry which is preliminary data.</text>
</comment>
<dbReference type="SUPFAM" id="SSF56300">
    <property type="entry name" value="Metallo-dependent phosphatases"/>
    <property type="match status" value="1"/>
</dbReference>
<dbReference type="PANTHER" id="PTHR31302:SF22">
    <property type="entry name" value="PHOSPHOESTERASE"/>
    <property type="match status" value="1"/>
</dbReference>
<dbReference type="InterPro" id="IPR014578">
    <property type="entry name" value="Pesterase_CT488"/>
</dbReference>
<dbReference type="PANTHER" id="PTHR31302">
    <property type="entry name" value="TRANSMEMBRANE PROTEIN WITH METALLOPHOSPHOESTERASE DOMAIN-RELATED"/>
    <property type="match status" value="1"/>
</dbReference>
<protein>
    <submittedName>
        <fullName evidence="2">Ser/Thr phosphatase family protein</fullName>
    </submittedName>
</protein>
<dbReference type="GO" id="GO:0016787">
    <property type="term" value="F:hydrolase activity"/>
    <property type="evidence" value="ECO:0007669"/>
    <property type="project" value="InterPro"/>
</dbReference>
<dbReference type="InterPro" id="IPR029052">
    <property type="entry name" value="Metallo-depent_PP-like"/>
</dbReference>
<dbReference type="PIRSF" id="PIRSF033094">
    <property type="entry name" value="Pesterase_CT488"/>
    <property type="match status" value="1"/>
</dbReference>
<dbReference type="KEGG" id="cmiu:B1H56_02870"/>
<sequence>MNIYAIGDLHLSNAQPKAMDIFGEHWKNHFEKISADWRERVAGEDVVLIPGDISWAMKLEDARPDLDAICSLPGKKIMIKGNHDYWWGSLAKVNAMLHNDTYILQNNCLAVGKWVFCGTRGWTLPQDSSFGGNDLKIYEREKIRLQLSLESAKKYPDYEKIVMMHFPPIYQNMKNTEFAQILEREGAAEVVFGHLHGDILKNINLTDVKTGGVNYNLVSADYLDFKLKRIR</sequence>
<proteinExistence type="predicted"/>
<organism evidence="2 3">
    <name type="scientific">Christensenella minuta</name>
    <dbReference type="NCBI Taxonomy" id="626937"/>
    <lineage>
        <taxon>Bacteria</taxon>
        <taxon>Bacillati</taxon>
        <taxon>Bacillota</taxon>
        <taxon>Clostridia</taxon>
        <taxon>Christensenellales</taxon>
        <taxon>Christensenellaceae</taxon>
        <taxon>Christensenella</taxon>
    </lineage>
</organism>